<organism evidence="1">
    <name type="scientific">marine sediment metagenome</name>
    <dbReference type="NCBI Taxonomy" id="412755"/>
    <lineage>
        <taxon>unclassified sequences</taxon>
        <taxon>metagenomes</taxon>
        <taxon>ecological metagenomes</taxon>
    </lineage>
</organism>
<name>A0A0F9TQD3_9ZZZZ</name>
<proteinExistence type="predicted"/>
<protein>
    <submittedName>
        <fullName evidence="1">Uncharacterized protein</fullName>
    </submittedName>
</protein>
<dbReference type="AlphaFoldDB" id="A0A0F9TQD3"/>
<comment type="caution">
    <text evidence="1">The sequence shown here is derived from an EMBL/GenBank/DDBJ whole genome shotgun (WGS) entry which is preliminary data.</text>
</comment>
<reference evidence="1" key="1">
    <citation type="journal article" date="2015" name="Nature">
        <title>Complex archaea that bridge the gap between prokaryotes and eukaryotes.</title>
        <authorList>
            <person name="Spang A."/>
            <person name="Saw J.H."/>
            <person name="Jorgensen S.L."/>
            <person name="Zaremba-Niedzwiedzka K."/>
            <person name="Martijn J."/>
            <person name="Lind A.E."/>
            <person name="van Eijk R."/>
            <person name="Schleper C."/>
            <person name="Guy L."/>
            <person name="Ettema T.J."/>
        </authorList>
    </citation>
    <scope>NUCLEOTIDE SEQUENCE</scope>
</reference>
<accession>A0A0F9TQD3</accession>
<evidence type="ECO:0000313" key="1">
    <source>
        <dbReference type="EMBL" id="KKN43603.1"/>
    </source>
</evidence>
<sequence>MWAGIYGNRVLESERKCPKCNVVVSVHYAEREYENENPETEELESCGAIEAWINCPHCGWLTERLDERMWSDEVFGTDPVTEDHIERAISGAIQVWRDFPGETS</sequence>
<dbReference type="EMBL" id="LAZR01001501">
    <property type="protein sequence ID" value="KKN43603.1"/>
    <property type="molecule type" value="Genomic_DNA"/>
</dbReference>
<gene>
    <name evidence="1" type="ORF">LCGC14_0701460</name>
</gene>